<dbReference type="AlphaFoldDB" id="A0A9D6V225"/>
<evidence type="ECO:0000256" key="1">
    <source>
        <dbReference type="ARBA" id="ARBA00001966"/>
    </source>
</evidence>
<comment type="caution">
    <text evidence="6">The sequence shown here is derived from an EMBL/GenBank/DDBJ whole genome shotgun (WGS) entry which is preliminary data.</text>
</comment>
<keyword evidence="2" id="KW-0479">Metal-binding</keyword>
<dbReference type="InterPro" id="IPR002731">
    <property type="entry name" value="ATPase_BadF"/>
</dbReference>
<dbReference type="CDD" id="cd24036">
    <property type="entry name" value="ASKHA_NBD_BcrAD_BadFG_HgdC_HadI"/>
    <property type="match status" value="1"/>
</dbReference>
<gene>
    <name evidence="6" type="ORF">HY912_07395</name>
</gene>
<dbReference type="InterPro" id="IPR008275">
    <property type="entry name" value="CoA_E_activase_dom"/>
</dbReference>
<reference evidence="6" key="1">
    <citation type="submission" date="2020-07" db="EMBL/GenBank/DDBJ databases">
        <title>Huge and variable diversity of episymbiotic CPR bacteria and DPANN archaea in groundwater ecosystems.</title>
        <authorList>
            <person name="He C.Y."/>
            <person name="Keren R."/>
            <person name="Whittaker M."/>
            <person name="Farag I.F."/>
            <person name="Doudna J."/>
            <person name="Cate J.H.D."/>
            <person name="Banfield J.F."/>
        </authorList>
    </citation>
    <scope>NUCLEOTIDE SEQUENCE</scope>
    <source>
        <strain evidence="6">NC_groundwater_1664_Pr3_B-0.1um_52_9</strain>
    </source>
</reference>
<accession>A0A9D6V225</accession>
<proteinExistence type="predicted"/>
<dbReference type="Pfam" id="PF01869">
    <property type="entry name" value="BcrAD_BadFG"/>
    <property type="match status" value="1"/>
</dbReference>
<evidence type="ECO:0000256" key="3">
    <source>
        <dbReference type="ARBA" id="ARBA00023004"/>
    </source>
</evidence>
<dbReference type="GO" id="GO:0051536">
    <property type="term" value="F:iron-sulfur cluster binding"/>
    <property type="evidence" value="ECO:0007669"/>
    <property type="project" value="UniProtKB-KW"/>
</dbReference>
<protein>
    <submittedName>
        <fullName evidence="6">2-hydroxyglutaryl-CoA dehydratase</fullName>
    </submittedName>
</protein>
<keyword evidence="4" id="KW-0411">Iron-sulfur</keyword>
<dbReference type="SUPFAM" id="SSF53067">
    <property type="entry name" value="Actin-like ATPase domain"/>
    <property type="match status" value="1"/>
</dbReference>
<dbReference type="Gene3D" id="3.30.420.40">
    <property type="match status" value="2"/>
</dbReference>
<name>A0A9D6V225_9BACT</name>
<evidence type="ECO:0000313" key="6">
    <source>
        <dbReference type="EMBL" id="MBI5249303.1"/>
    </source>
</evidence>
<evidence type="ECO:0000259" key="5">
    <source>
        <dbReference type="Pfam" id="PF01869"/>
    </source>
</evidence>
<dbReference type="InterPro" id="IPR043129">
    <property type="entry name" value="ATPase_NBD"/>
</dbReference>
<comment type="cofactor">
    <cofactor evidence="1">
        <name>[4Fe-4S] cluster</name>
        <dbReference type="ChEBI" id="CHEBI:49883"/>
    </cofactor>
</comment>
<dbReference type="GO" id="GO:0046872">
    <property type="term" value="F:metal ion binding"/>
    <property type="evidence" value="ECO:0007669"/>
    <property type="project" value="UniProtKB-KW"/>
</dbReference>
<evidence type="ECO:0000313" key="7">
    <source>
        <dbReference type="Proteomes" id="UP000807825"/>
    </source>
</evidence>
<feature type="domain" description="ATPase BadF/BadG/BcrA/BcrD type" evidence="5">
    <location>
        <begin position="4"/>
        <end position="256"/>
    </location>
</feature>
<dbReference type="PANTHER" id="PTHR32329:SF2">
    <property type="entry name" value="BIFUNCTIONAL PROTEIN [INCLUDES 2-HYDROXYACYL-COA DEHYDRATASE (N-TER) AND ITS ACTIVATOR DOMAIN (C_TERM)"/>
    <property type="match status" value="1"/>
</dbReference>
<dbReference type="EMBL" id="JACRDE010000205">
    <property type="protein sequence ID" value="MBI5249303.1"/>
    <property type="molecule type" value="Genomic_DNA"/>
</dbReference>
<evidence type="ECO:0000256" key="2">
    <source>
        <dbReference type="ARBA" id="ARBA00022723"/>
    </source>
</evidence>
<keyword evidence="3" id="KW-0408">Iron</keyword>
<evidence type="ECO:0000256" key="4">
    <source>
        <dbReference type="ARBA" id="ARBA00023014"/>
    </source>
</evidence>
<dbReference type="Proteomes" id="UP000807825">
    <property type="component" value="Unassembled WGS sequence"/>
</dbReference>
<dbReference type="PANTHER" id="PTHR32329">
    <property type="entry name" value="BIFUNCTIONAL PROTEIN [INCLUDES 2-HYDROXYACYL-COA DEHYDRATASE (N-TER) AND ITS ACTIVATOR DOMAIN (C_TERM)-RELATED"/>
    <property type="match status" value="1"/>
</dbReference>
<sequence>MYYLGVDLGSLSCDAVLLDHDGGVLASSVVLTGARNREAIAKATDAVLRLAGITEDQIRATVSTGYGRDRVEKRLAAVTEITCHARGIKSLFGGAQILIDIGGQDSKAVRLDPNGQVIDFAMNDKCAAGTGRFLEAMARALQVDIEELADLDLGASGNVTLSSMCTVFAESEVVSLIADGVEVREIVSGLNRAIASRIVALVRRVAPMSNGLSIAMSGGVAHNSGVVRALSQAFETAISVPPKPDTVGALGAALIAREKYARQS</sequence>
<organism evidence="6 7">
    <name type="scientific">Desulfomonile tiedjei</name>
    <dbReference type="NCBI Taxonomy" id="2358"/>
    <lineage>
        <taxon>Bacteria</taxon>
        <taxon>Pseudomonadati</taxon>
        <taxon>Thermodesulfobacteriota</taxon>
        <taxon>Desulfomonilia</taxon>
        <taxon>Desulfomonilales</taxon>
        <taxon>Desulfomonilaceae</taxon>
        <taxon>Desulfomonile</taxon>
    </lineage>
</organism>
<dbReference type="InterPro" id="IPR051805">
    <property type="entry name" value="Dehydratase_Activator_Redct"/>
</dbReference>
<dbReference type="NCBIfam" id="TIGR00241">
    <property type="entry name" value="CoA_E_activ"/>
    <property type="match status" value="1"/>
</dbReference>